<keyword evidence="2" id="KW-1185">Reference proteome</keyword>
<sequence length="56" mass="6821">MARFSTYPYWFFRFASAAFRSHSFRRPLALKYNTISRHVWQPLFSLFSFLFASLTF</sequence>
<protein>
    <submittedName>
        <fullName evidence="1">Uncharacterized protein</fullName>
    </submittedName>
</protein>
<evidence type="ECO:0000313" key="2">
    <source>
        <dbReference type="Proteomes" id="UP000004619"/>
    </source>
</evidence>
<proteinExistence type="predicted"/>
<dbReference type="EMBL" id="ACOP02000075">
    <property type="protein sequence ID" value="EEU95514.1"/>
    <property type="molecule type" value="Genomic_DNA"/>
</dbReference>
<organism evidence="1 2">
    <name type="scientific">Faecalibacterium duncaniae (strain DSM 17677 / JCM 31915 / A2-165)</name>
    <name type="common">Faecalibacterium prausnitzii</name>
    <dbReference type="NCBI Taxonomy" id="411483"/>
    <lineage>
        <taxon>Bacteria</taxon>
        <taxon>Bacillati</taxon>
        <taxon>Bacillota</taxon>
        <taxon>Clostridia</taxon>
        <taxon>Eubacteriales</taxon>
        <taxon>Oscillospiraceae</taxon>
        <taxon>Faecalibacterium</taxon>
    </lineage>
</organism>
<name>C7H8X7_FAED2</name>
<comment type="caution">
    <text evidence="1">The sequence shown here is derived from an EMBL/GenBank/DDBJ whole genome shotgun (WGS) entry which is preliminary data.</text>
</comment>
<gene>
    <name evidence="1" type="ORF">FAEPRAA2165_02773</name>
</gene>
<reference evidence="1" key="1">
    <citation type="submission" date="2009-08" db="EMBL/GenBank/DDBJ databases">
        <authorList>
            <person name="Weinstock G."/>
            <person name="Sodergren E."/>
            <person name="Clifton S."/>
            <person name="Fulton L."/>
            <person name="Fulton B."/>
            <person name="Courtney L."/>
            <person name="Fronick C."/>
            <person name="Harrison M."/>
            <person name="Strong C."/>
            <person name="Farmer C."/>
            <person name="Delahaunty K."/>
            <person name="Markovic C."/>
            <person name="Hall O."/>
            <person name="Minx P."/>
            <person name="Tomlinson C."/>
            <person name="Mitreva M."/>
            <person name="Nelson J."/>
            <person name="Hou S."/>
            <person name="Wollam A."/>
            <person name="Pepin K.H."/>
            <person name="Johnson M."/>
            <person name="Bhonagiri V."/>
            <person name="Nash W.E."/>
            <person name="Warren W."/>
            <person name="Chinwalla A."/>
            <person name="Mardis E.R."/>
            <person name="Wilson R.K."/>
        </authorList>
    </citation>
    <scope>NUCLEOTIDE SEQUENCE [LARGE SCALE GENOMIC DNA]</scope>
    <source>
        <strain evidence="1">A2-165</strain>
    </source>
</reference>
<dbReference type="AlphaFoldDB" id="C7H8X7"/>
<dbReference type="HOGENOM" id="CLU_3007592_0_0_9"/>
<evidence type="ECO:0000313" key="1">
    <source>
        <dbReference type="EMBL" id="EEU95514.1"/>
    </source>
</evidence>
<accession>C7H8X7</accession>
<dbReference type="Proteomes" id="UP000004619">
    <property type="component" value="Unassembled WGS sequence"/>
</dbReference>